<dbReference type="InterPro" id="IPR000742">
    <property type="entry name" value="EGF"/>
</dbReference>
<dbReference type="EMBL" id="GDQN01005116">
    <property type="protein sequence ID" value="JAT85938.1"/>
    <property type="molecule type" value="Transcribed_RNA"/>
</dbReference>
<dbReference type="AlphaFoldDB" id="A0A1E1WG51"/>
<accession>A0A1E1WG51</accession>
<sequence>EGRCGDPCARGGPCAAGQHCAVVNHQPVCSKVCQCQTSSDCARYPNTYCDGCACVRGDQPTANCAHCRPGVPCDPFSGACMEIGCTRNEDCHLTEACINNACQHPCAIHNPCAPNAVCVNTNHGSDCSCTEGYQGNGYVGCVPVMSSHSVCQYNEDCPPELLCDRLNRVCISPCAGNECGNNAECIPVNHRMECKCHPGFTGNAYLECYQIQGCRSDNECANTEACINGKCGSPCRCGLNAVCDVINHRASCKCLPGYT</sequence>
<proteinExistence type="predicted"/>
<dbReference type="PROSITE" id="PS50026">
    <property type="entry name" value="EGF_3"/>
    <property type="match status" value="2"/>
</dbReference>
<dbReference type="PANTHER" id="PTHR22963">
    <property type="entry name" value="ENDOGLIN-RELATED"/>
    <property type="match status" value="1"/>
</dbReference>
<dbReference type="PANTHER" id="PTHR22963:SF38">
    <property type="entry name" value="LP13770P"/>
    <property type="match status" value="1"/>
</dbReference>
<evidence type="ECO:0000313" key="3">
    <source>
        <dbReference type="EMBL" id="JAT85938.1"/>
    </source>
</evidence>
<dbReference type="SMART" id="SM00181">
    <property type="entry name" value="EGF"/>
    <property type="match status" value="2"/>
</dbReference>
<feature type="domain" description="EGF-like" evidence="2">
    <location>
        <begin position="103"/>
        <end position="142"/>
    </location>
</feature>
<gene>
    <name evidence="3" type="ORF">g.5010</name>
</gene>
<protein>
    <recommendedName>
        <fullName evidence="2">EGF-like domain-containing protein</fullName>
    </recommendedName>
</protein>
<feature type="non-terminal residue" evidence="3">
    <location>
        <position position="1"/>
    </location>
</feature>
<feature type="domain" description="EGF-like" evidence="2">
    <location>
        <begin position="171"/>
        <end position="209"/>
    </location>
</feature>
<comment type="caution">
    <text evidence="1">Lacks conserved residue(s) required for the propagation of feature annotation.</text>
</comment>
<organism evidence="3">
    <name type="scientific">Pectinophora gossypiella</name>
    <name type="common">Cotton pink bollworm</name>
    <name type="synonym">Depressaria gossypiella</name>
    <dbReference type="NCBI Taxonomy" id="13191"/>
    <lineage>
        <taxon>Eukaryota</taxon>
        <taxon>Metazoa</taxon>
        <taxon>Ecdysozoa</taxon>
        <taxon>Arthropoda</taxon>
        <taxon>Hexapoda</taxon>
        <taxon>Insecta</taxon>
        <taxon>Pterygota</taxon>
        <taxon>Neoptera</taxon>
        <taxon>Endopterygota</taxon>
        <taxon>Lepidoptera</taxon>
        <taxon>Glossata</taxon>
        <taxon>Ditrysia</taxon>
        <taxon>Gelechioidea</taxon>
        <taxon>Gelechiidae</taxon>
        <taxon>Apatetrinae</taxon>
        <taxon>Pectinophora</taxon>
    </lineage>
</organism>
<keyword evidence="1" id="KW-0245">EGF-like domain</keyword>
<evidence type="ECO:0000256" key="1">
    <source>
        <dbReference type="PROSITE-ProRule" id="PRU00076"/>
    </source>
</evidence>
<reference evidence="3" key="1">
    <citation type="submission" date="2015-09" db="EMBL/GenBank/DDBJ databases">
        <title>De novo assembly of Pectinophora gossypiella (Pink Bollworm) gut transcriptome.</title>
        <authorList>
            <person name="Tassone E.E."/>
        </authorList>
    </citation>
    <scope>NUCLEOTIDE SEQUENCE</scope>
</reference>
<evidence type="ECO:0000259" key="2">
    <source>
        <dbReference type="PROSITE" id="PS50026"/>
    </source>
</evidence>
<dbReference type="Gene3D" id="2.10.25.10">
    <property type="entry name" value="Laminin"/>
    <property type="match status" value="2"/>
</dbReference>
<feature type="non-terminal residue" evidence="3">
    <location>
        <position position="259"/>
    </location>
</feature>
<dbReference type="OrthoDB" id="4405280at2759"/>
<name>A0A1E1WG51_PECGO</name>
<dbReference type="PROSITE" id="PS01186">
    <property type="entry name" value="EGF_2"/>
    <property type="match status" value="2"/>
</dbReference>